<evidence type="ECO:0000313" key="3">
    <source>
        <dbReference type="Proteomes" id="UP000032515"/>
    </source>
</evidence>
<gene>
    <name evidence="2" type="ORF">OO17_25575</name>
</gene>
<proteinExistence type="predicted"/>
<keyword evidence="1" id="KW-0472">Membrane</keyword>
<dbReference type="AlphaFoldDB" id="A0A0D7E514"/>
<reference evidence="2 3" key="1">
    <citation type="submission" date="2014-11" db="EMBL/GenBank/DDBJ databases">
        <title>Genomics and ecophysiology of heterotrophic nitrogen fixing bacteria isolated from estuarine surface water.</title>
        <authorList>
            <person name="Bentzon-Tilia M."/>
            <person name="Severin I."/>
            <person name="Hansen L.H."/>
            <person name="Riemann L."/>
        </authorList>
    </citation>
    <scope>NUCLEOTIDE SEQUENCE [LARGE SCALE GENOMIC DNA]</scope>
    <source>
        <strain evidence="2 3">BAL398</strain>
    </source>
</reference>
<accession>A0A0D7E514</accession>
<feature type="transmembrane region" description="Helical" evidence="1">
    <location>
        <begin position="115"/>
        <end position="135"/>
    </location>
</feature>
<protein>
    <submittedName>
        <fullName evidence="2">Uncharacterized protein</fullName>
    </submittedName>
</protein>
<organism evidence="2 3">
    <name type="scientific">Rhodopseudomonas palustris</name>
    <dbReference type="NCBI Taxonomy" id="1076"/>
    <lineage>
        <taxon>Bacteria</taxon>
        <taxon>Pseudomonadati</taxon>
        <taxon>Pseudomonadota</taxon>
        <taxon>Alphaproteobacteria</taxon>
        <taxon>Hyphomicrobiales</taxon>
        <taxon>Nitrobacteraceae</taxon>
        <taxon>Rhodopseudomonas</taxon>
    </lineage>
</organism>
<keyword evidence="1" id="KW-1133">Transmembrane helix</keyword>
<comment type="caution">
    <text evidence="2">The sequence shown here is derived from an EMBL/GenBank/DDBJ whole genome shotgun (WGS) entry which is preliminary data.</text>
</comment>
<name>A0A0D7E514_RHOPL</name>
<dbReference type="Proteomes" id="UP000032515">
    <property type="component" value="Unassembled WGS sequence"/>
</dbReference>
<sequence>MSAALIAPMVAPIGVRAGFYCYPASLPTLGSRGPFVAAGGAARRRPLRCCGVDQRAGATAPSARPQPIAGAAAISAASVGFSAAQRGAMSDRPAYFLFGAWPDGVFDAANGLTLATPPFLAFLSAFGFFFSLLLFI</sequence>
<evidence type="ECO:0000313" key="2">
    <source>
        <dbReference type="EMBL" id="KIZ35621.1"/>
    </source>
</evidence>
<evidence type="ECO:0000256" key="1">
    <source>
        <dbReference type="SAM" id="Phobius"/>
    </source>
</evidence>
<keyword evidence="1" id="KW-0812">Transmembrane</keyword>
<dbReference type="PATRIC" id="fig|1076.23.peg.1544"/>
<dbReference type="EMBL" id="JXXE01000616">
    <property type="protein sequence ID" value="KIZ35621.1"/>
    <property type="molecule type" value="Genomic_DNA"/>
</dbReference>